<keyword evidence="3" id="KW-1185">Reference proteome</keyword>
<evidence type="ECO:0000256" key="1">
    <source>
        <dbReference type="SAM" id="Phobius"/>
    </source>
</evidence>
<dbReference type="RefSeq" id="WP_173128677.1">
    <property type="nucleotide sequence ID" value="NZ_CBCSGW010000013.1"/>
</dbReference>
<organism evidence="2 3">
    <name type="scientific">Kibdelosporangium persicum</name>
    <dbReference type="NCBI Taxonomy" id="2698649"/>
    <lineage>
        <taxon>Bacteria</taxon>
        <taxon>Bacillati</taxon>
        <taxon>Actinomycetota</taxon>
        <taxon>Actinomycetes</taxon>
        <taxon>Pseudonocardiales</taxon>
        <taxon>Pseudonocardiaceae</taxon>
        <taxon>Kibdelosporangium</taxon>
    </lineage>
</organism>
<name>A0ABX2F1U3_9PSEU</name>
<protein>
    <submittedName>
        <fullName evidence="2">Holin-X, holin superfamily III</fullName>
    </submittedName>
</protein>
<evidence type="ECO:0000313" key="3">
    <source>
        <dbReference type="Proteomes" id="UP000763557"/>
    </source>
</evidence>
<comment type="caution">
    <text evidence="2">The sequence shown here is derived from an EMBL/GenBank/DDBJ whole genome shotgun (WGS) entry which is preliminary data.</text>
</comment>
<feature type="transmembrane region" description="Helical" evidence="1">
    <location>
        <begin position="49"/>
        <end position="73"/>
    </location>
</feature>
<feature type="transmembrane region" description="Helical" evidence="1">
    <location>
        <begin position="79"/>
        <end position="99"/>
    </location>
</feature>
<dbReference type="Pfam" id="PF07332">
    <property type="entry name" value="Phage_holin_3_6"/>
    <property type="match status" value="1"/>
</dbReference>
<sequence>MSSRTDDRSVAELVGQASEQVSRLVRDEIRLATRELAEKGKRAGIGAGLFGGAGLFAFFGVAALITAAILALSLALAPWLAAVLVGLVLLLIAGVVSLLGKKQIDAATPPIPQEAAKNVKTDIAAVKEGLHR</sequence>
<keyword evidence="1" id="KW-0812">Transmembrane</keyword>
<evidence type="ECO:0000313" key="2">
    <source>
        <dbReference type="EMBL" id="NRN65197.1"/>
    </source>
</evidence>
<keyword evidence="1" id="KW-1133">Transmembrane helix</keyword>
<proteinExistence type="predicted"/>
<gene>
    <name evidence="2" type="ORF">GC106_24070</name>
</gene>
<dbReference type="Proteomes" id="UP000763557">
    <property type="component" value="Unassembled WGS sequence"/>
</dbReference>
<dbReference type="EMBL" id="JAAATY010000005">
    <property type="protein sequence ID" value="NRN65197.1"/>
    <property type="molecule type" value="Genomic_DNA"/>
</dbReference>
<dbReference type="InterPro" id="IPR009937">
    <property type="entry name" value="Phage_holin_3_6"/>
</dbReference>
<reference evidence="2 3" key="1">
    <citation type="submission" date="2020-01" db="EMBL/GenBank/DDBJ databases">
        <title>Kibdelosporangium persica a novel Actinomycetes from a hot desert in Iran.</title>
        <authorList>
            <person name="Safaei N."/>
            <person name="Zaburannyi N."/>
            <person name="Mueller R."/>
            <person name="Wink J."/>
        </authorList>
    </citation>
    <scope>NUCLEOTIDE SEQUENCE [LARGE SCALE GENOMIC DNA]</scope>
    <source>
        <strain evidence="2 3">4NS15</strain>
    </source>
</reference>
<accession>A0ABX2F1U3</accession>
<keyword evidence="1" id="KW-0472">Membrane</keyword>